<proteinExistence type="inferred from homology"/>
<dbReference type="InterPro" id="IPR007214">
    <property type="entry name" value="YbaK/aa-tRNA-synth-assoc-dom"/>
</dbReference>
<sequence length="173" mass="18833">MAATRADLFTFFEDLGIEVTTEDHPAVFTVSESVAVHDRIPGGHTKNLFLKDKKGRLFLVVALHDAVIDLKTIHQKIGAQGRVSFGKGDLLAEVLGVQPGSVTPFALINDREAHRVTPILDAAMMQVDPLNFHPLENTATTTVGRDDLLRFVQGCGHEPKVIAVSEESARQEA</sequence>
<protein>
    <submittedName>
        <fullName evidence="3">Prolyl-tRNA synthetase associated domain-containing protein</fullName>
    </submittedName>
</protein>
<organism evidence="3 4">
    <name type="scientific">Stappia taiwanensis</name>
    <dbReference type="NCBI Taxonomy" id="992267"/>
    <lineage>
        <taxon>Bacteria</taxon>
        <taxon>Pseudomonadati</taxon>
        <taxon>Pseudomonadota</taxon>
        <taxon>Alphaproteobacteria</taxon>
        <taxon>Hyphomicrobiales</taxon>
        <taxon>Stappiaceae</taxon>
        <taxon>Stappia</taxon>
    </lineage>
</organism>
<keyword evidence="4" id="KW-1185">Reference proteome</keyword>
<dbReference type="PANTHER" id="PTHR31423:SF3">
    <property type="entry name" value="PROLYL-TRNA SYNTHETASE ASSOCIATED DOMAIN-CONTAINING PROTEIN 1-RELATED"/>
    <property type="match status" value="1"/>
</dbReference>
<dbReference type="RefSeq" id="WP_181761094.1">
    <property type="nucleotide sequence ID" value="NZ_BMCR01000011.1"/>
</dbReference>
<dbReference type="Pfam" id="PF04073">
    <property type="entry name" value="tRNA_edit"/>
    <property type="match status" value="1"/>
</dbReference>
<comment type="similarity">
    <text evidence="1">Belongs to the PRORSD1 family.</text>
</comment>
<dbReference type="AlphaFoldDB" id="A0A838XWC6"/>
<dbReference type="Proteomes" id="UP000559404">
    <property type="component" value="Unassembled WGS sequence"/>
</dbReference>
<dbReference type="CDD" id="cd04335">
    <property type="entry name" value="PrdX_deacylase"/>
    <property type="match status" value="1"/>
</dbReference>
<dbReference type="Gene3D" id="3.90.960.10">
    <property type="entry name" value="YbaK/aminoacyl-tRNA synthetase-associated domain"/>
    <property type="match status" value="1"/>
</dbReference>
<name>A0A838XWC6_9HYPH</name>
<evidence type="ECO:0000313" key="3">
    <source>
        <dbReference type="EMBL" id="MBA4612898.1"/>
    </source>
</evidence>
<dbReference type="FunFam" id="3.90.960.10:FF:000005">
    <property type="entry name" value="Putative prolyl-tRNA synthetase"/>
    <property type="match status" value="1"/>
</dbReference>
<gene>
    <name evidence="3" type="ORF">H1W37_14635</name>
</gene>
<dbReference type="SUPFAM" id="SSF55826">
    <property type="entry name" value="YbaK/ProRS associated domain"/>
    <property type="match status" value="1"/>
</dbReference>
<feature type="domain" description="YbaK/aminoacyl-tRNA synthetase-associated" evidence="2">
    <location>
        <begin position="24"/>
        <end position="151"/>
    </location>
</feature>
<dbReference type="GO" id="GO:0002161">
    <property type="term" value="F:aminoacyl-tRNA deacylase activity"/>
    <property type="evidence" value="ECO:0007669"/>
    <property type="project" value="InterPro"/>
</dbReference>
<dbReference type="InterPro" id="IPR040285">
    <property type="entry name" value="ProX/PRXD1"/>
</dbReference>
<evidence type="ECO:0000313" key="4">
    <source>
        <dbReference type="Proteomes" id="UP000559404"/>
    </source>
</evidence>
<keyword evidence="3" id="KW-0436">Ligase</keyword>
<dbReference type="PANTHER" id="PTHR31423">
    <property type="entry name" value="YBAK DOMAIN-CONTAINING PROTEIN"/>
    <property type="match status" value="1"/>
</dbReference>
<keyword evidence="3" id="KW-0030">Aminoacyl-tRNA synthetase</keyword>
<dbReference type="EMBL" id="JACEON010000014">
    <property type="protein sequence ID" value="MBA4612898.1"/>
    <property type="molecule type" value="Genomic_DNA"/>
</dbReference>
<reference evidence="3 4" key="1">
    <citation type="submission" date="2020-07" db="EMBL/GenBank/DDBJ databases">
        <authorList>
            <person name="Li M."/>
        </authorList>
    </citation>
    <scope>NUCLEOTIDE SEQUENCE [LARGE SCALE GENOMIC DNA]</scope>
    <source>
        <strain evidence="3 4">DSM 23284</strain>
    </source>
</reference>
<evidence type="ECO:0000256" key="1">
    <source>
        <dbReference type="ARBA" id="ARBA00010201"/>
    </source>
</evidence>
<reference evidence="3 4" key="2">
    <citation type="submission" date="2020-08" db="EMBL/GenBank/DDBJ databases">
        <title>Stappia taiwanensis sp. nov., isolated from a coastal thermal spring.</title>
        <authorList>
            <person name="Kampfer P."/>
        </authorList>
    </citation>
    <scope>NUCLEOTIDE SEQUENCE [LARGE SCALE GENOMIC DNA]</scope>
    <source>
        <strain evidence="3 4">DSM 23284</strain>
    </source>
</reference>
<comment type="caution">
    <text evidence="3">The sequence shown here is derived from an EMBL/GenBank/DDBJ whole genome shotgun (WGS) entry which is preliminary data.</text>
</comment>
<accession>A0A838XWC6</accession>
<dbReference type="GO" id="GO:0004812">
    <property type="term" value="F:aminoacyl-tRNA ligase activity"/>
    <property type="evidence" value="ECO:0007669"/>
    <property type="project" value="UniProtKB-KW"/>
</dbReference>
<evidence type="ECO:0000259" key="2">
    <source>
        <dbReference type="Pfam" id="PF04073"/>
    </source>
</evidence>
<dbReference type="InterPro" id="IPR036754">
    <property type="entry name" value="YbaK/aa-tRNA-synt-asso_dom_sf"/>
</dbReference>